<dbReference type="Proteomes" id="UP000594263">
    <property type="component" value="Unplaced"/>
</dbReference>
<evidence type="ECO:0000256" key="1">
    <source>
        <dbReference type="SAM" id="MobiDB-lite"/>
    </source>
</evidence>
<evidence type="ECO:0000313" key="3">
    <source>
        <dbReference type="Proteomes" id="UP000594263"/>
    </source>
</evidence>
<dbReference type="Gramene" id="Kaladp0067s0314.1.v1.1">
    <property type="protein sequence ID" value="Kaladp0067s0314.1.v1.1"/>
    <property type="gene ID" value="Kaladp0067s0314.v1.1"/>
</dbReference>
<name>A0A7N1A2E8_KALFE</name>
<dbReference type="EnsemblPlants" id="Kaladp0067s0314.1.v1.1">
    <property type="protein sequence ID" value="Kaladp0067s0314.1.v1.1"/>
    <property type="gene ID" value="Kaladp0067s0314.v1.1"/>
</dbReference>
<sequence length="174" mass="19392">MDKRLFSGTFAYTCPNFSFIYVKQHHVLSFLALGSWKTTPFMLSDHYPVYHMCSSRPLRPSLDLIHPAHTQPPLSKQTPHSTLPFSTLALSPSPYFRSDFFGRFRSNTSPLNSPSSYGSSSTSINPLQTPPLAPKAITRSDPSNLYPTTFVQADTAFSASILDLGPQHLTRLQI</sequence>
<protein>
    <submittedName>
        <fullName evidence="2">Uncharacterized protein</fullName>
    </submittedName>
</protein>
<feature type="compositionally biased region" description="Low complexity" evidence="1">
    <location>
        <begin position="110"/>
        <end position="123"/>
    </location>
</feature>
<reference evidence="2" key="1">
    <citation type="submission" date="2021-01" db="UniProtKB">
        <authorList>
            <consortium name="EnsemblPlants"/>
        </authorList>
    </citation>
    <scope>IDENTIFICATION</scope>
</reference>
<keyword evidence="3" id="KW-1185">Reference proteome</keyword>
<evidence type="ECO:0000313" key="2">
    <source>
        <dbReference type="EnsemblPlants" id="Kaladp0067s0314.1.v1.1"/>
    </source>
</evidence>
<proteinExistence type="predicted"/>
<accession>A0A7N1A2E8</accession>
<feature type="region of interest" description="Disordered" evidence="1">
    <location>
        <begin position="110"/>
        <end position="140"/>
    </location>
</feature>
<organism evidence="2 3">
    <name type="scientific">Kalanchoe fedtschenkoi</name>
    <name type="common">Lavender scallops</name>
    <name type="synonym">South American air plant</name>
    <dbReference type="NCBI Taxonomy" id="63787"/>
    <lineage>
        <taxon>Eukaryota</taxon>
        <taxon>Viridiplantae</taxon>
        <taxon>Streptophyta</taxon>
        <taxon>Embryophyta</taxon>
        <taxon>Tracheophyta</taxon>
        <taxon>Spermatophyta</taxon>
        <taxon>Magnoliopsida</taxon>
        <taxon>eudicotyledons</taxon>
        <taxon>Gunneridae</taxon>
        <taxon>Pentapetalae</taxon>
        <taxon>Saxifragales</taxon>
        <taxon>Crassulaceae</taxon>
        <taxon>Kalanchoe</taxon>
    </lineage>
</organism>
<dbReference type="AlphaFoldDB" id="A0A7N1A2E8"/>